<evidence type="ECO:0000313" key="5">
    <source>
        <dbReference type="Proteomes" id="UP000649739"/>
    </source>
</evidence>
<dbReference type="AlphaFoldDB" id="A0A8J3B030"/>
<dbReference type="Pfam" id="PF00931">
    <property type="entry name" value="NB-ARC"/>
    <property type="match status" value="1"/>
</dbReference>
<keyword evidence="2" id="KW-1133">Transmembrane helix</keyword>
<dbReference type="Proteomes" id="UP000649739">
    <property type="component" value="Unassembled WGS sequence"/>
</dbReference>
<reference evidence="4" key="2">
    <citation type="submission" date="2020-09" db="EMBL/GenBank/DDBJ databases">
        <authorList>
            <person name="Sun Q."/>
            <person name="Ohkuma M."/>
        </authorList>
    </citation>
    <scope>NUCLEOTIDE SEQUENCE</scope>
    <source>
        <strain evidence="4">JCM 3090</strain>
    </source>
</reference>
<proteinExistence type="predicted"/>
<keyword evidence="2" id="KW-0812">Transmembrane</keyword>
<dbReference type="SUPFAM" id="SSF52540">
    <property type="entry name" value="P-loop containing nucleoside triphosphate hydrolases"/>
    <property type="match status" value="1"/>
</dbReference>
<reference evidence="4" key="1">
    <citation type="journal article" date="2014" name="Int. J. Syst. Evol. Microbiol.">
        <title>Complete genome sequence of Corynebacterium casei LMG S-19264T (=DSM 44701T), isolated from a smear-ripened cheese.</title>
        <authorList>
            <consortium name="US DOE Joint Genome Institute (JGI-PGF)"/>
            <person name="Walter F."/>
            <person name="Albersmeier A."/>
            <person name="Kalinowski J."/>
            <person name="Ruckert C."/>
        </authorList>
    </citation>
    <scope>NUCLEOTIDE SEQUENCE</scope>
    <source>
        <strain evidence="4">JCM 3090</strain>
    </source>
</reference>
<dbReference type="InterPro" id="IPR027417">
    <property type="entry name" value="P-loop_NTPase"/>
</dbReference>
<dbReference type="InterPro" id="IPR003593">
    <property type="entry name" value="AAA+_ATPase"/>
</dbReference>
<feature type="domain" description="AAA+ ATPase" evidence="3">
    <location>
        <begin position="114"/>
        <end position="248"/>
    </location>
</feature>
<accession>A0A8J3B030</accession>
<dbReference type="Pfam" id="PF13424">
    <property type="entry name" value="TPR_12"/>
    <property type="match status" value="1"/>
</dbReference>
<dbReference type="PANTHER" id="PTHR46082:SF6">
    <property type="entry name" value="AAA+ ATPASE DOMAIN-CONTAINING PROTEIN-RELATED"/>
    <property type="match status" value="1"/>
</dbReference>
<feature type="region of interest" description="Disordered" evidence="1">
    <location>
        <begin position="755"/>
        <end position="779"/>
    </location>
</feature>
<evidence type="ECO:0000256" key="1">
    <source>
        <dbReference type="SAM" id="MobiDB-lite"/>
    </source>
</evidence>
<dbReference type="InterPro" id="IPR053137">
    <property type="entry name" value="NLR-like"/>
</dbReference>
<dbReference type="SUPFAM" id="SSF48452">
    <property type="entry name" value="TPR-like"/>
    <property type="match status" value="1"/>
</dbReference>
<evidence type="ECO:0000256" key="2">
    <source>
        <dbReference type="SAM" id="Phobius"/>
    </source>
</evidence>
<dbReference type="InterPro" id="IPR002182">
    <property type="entry name" value="NB-ARC"/>
</dbReference>
<dbReference type="EMBL" id="BMQB01000001">
    <property type="protein sequence ID" value="GGJ79192.1"/>
    <property type="molecule type" value="Genomic_DNA"/>
</dbReference>
<dbReference type="InterPro" id="IPR011990">
    <property type="entry name" value="TPR-like_helical_dom_sf"/>
</dbReference>
<organism evidence="4 5">
    <name type="scientific">Pilimelia anulata</name>
    <dbReference type="NCBI Taxonomy" id="53371"/>
    <lineage>
        <taxon>Bacteria</taxon>
        <taxon>Bacillati</taxon>
        <taxon>Actinomycetota</taxon>
        <taxon>Actinomycetes</taxon>
        <taxon>Micromonosporales</taxon>
        <taxon>Micromonosporaceae</taxon>
        <taxon>Pilimelia</taxon>
    </lineage>
</organism>
<dbReference type="SMART" id="SM00382">
    <property type="entry name" value="AAA"/>
    <property type="match status" value="1"/>
</dbReference>
<dbReference type="GO" id="GO:0043531">
    <property type="term" value="F:ADP binding"/>
    <property type="evidence" value="ECO:0007669"/>
    <property type="project" value="InterPro"/>
</dbReference>
<keyword evidence="5" id="KW-1185">Reference proteome</keyword>
<evidence type="ECO:0000313" key="4">
    <source>
        <dbReference type="EMBL" id="GGJ79192.1"/>
    </source>
</evidence>
<dbReference type="Gene3D" id="1.25.40.10">
    <property type="entry name" value="Tetratricopeptide repeat domain"/>
    <property type="match status" value="1"/>
</dbReference>
<dbReference type="PANTHER" id="PTHR46082">
    <property type="entry name" value="ATP/GTP-BINDING PROTEIN-RELATED"/>
    <property type="match status" value="1"/>
</dbReference>
<gene>
    <name evidence="4" type="ORF">GCM10010123_06390</name>
</gene>
<keyword evidence="2" id="KW-0472">Membrane</keyword>
<name>A0A8J3B030_9ACTN</name>
<comment type="caution">
    <text evidence="4">The sequence shown here is derived from an EMBL/GenBank/DDBJ whole genome shotgun (WGS) entry which is preliminary data.</text>
</comment>
<dbReference type="Gene3D" id="3.40.50.300">
    <property type="entry name" value="P-loop containing nucleotide triphosphate hydrolases"/>
    <property type="match status" value="1"/>
</dbReference>
<feature type="transmembrane region" description="Helical" evidence="2">
    <location>
        <begin position="43"/>
        <end position="64"/>
    </location>
</feature>
<dbReference type="Pfam" id="PF13374">
    <property type="entry name" value="TPR_10"/>
    <property type="match status" value="1"/>
</dbReference>
<protein>
    <recommendedName>
        <fullName evidence="3">AAA+ ATPase domain-containing protein</fullName>
    </recommendedName>
</protein>
<evidence type="ECO:0000259" key="3">
    <source>
        <dbReference type="SMART" id="SM00382"/>
    </source>
</evidence>
<sequence>MTVRRRRMSGWFAVVLLGGGAAALLAAALPGLGGPAGGKPASVVGAVVGAVGLGLAVFALVARLRPEPARRLVRVEPPGIAWPHGAGIVPRAASCFRHRAVTDQLVRRIRQPLPRRAYVLHGAAGVGKTQVAAAVARRARDAGDVDLLVWINATTREGIVAGYAAAADDLTGAPGHDADRSAARLLAWLDATDRRWLVILDDLTDPADLRGLWPPGHRHGDVLVTTRVRRPELLRGRVDVPLGVFEAEEATGYVLDRLGLGFAERGEAAALAAELDRLPLALSHATAYISDNELTCAEYRRLRAERPPGDDPGATVATTARLGLAGADRSLASGLAGPVVALLSMYDPSGVPTCVLTGEPALAYLAAARPAPARAADPAVAPAAVARAIACLRRYQLAGHYAAGLYGGRPVHLVKTHGLVQRLVRQDLTPGERVAAARAAAAALLAAWPDGEDGAAGRVLRTHALALLTRAGDALWAGHRVPPVLLRCGRSLGAAGLTVAAAAYWEGLAATAARLLGADHRGTLAVRGHLAWSRLGGAGPDRIGRATAELARLLADRTRLLGAGHRDTLLTRHHLAYCRGLGGDAAGAAEEFRAVLADRQRALGDTHPDTLTTRHQLGRWLGRADRPDEAVAHLATVLGQRHRILGRDHPETLLSAANLAWWRGARGDLVAASQAYGGVVADFERVLGPTHPRTLRGRGNLAYLRHGTGYPGAADDLRALVADLVRVLGADHPDTAATRRALACVTGRRGSCPAYPTPLYDPAAGLSPPDDEPPPTPSS</sequence>